<name>A0A2P6QUC7_ROSCH</name>
<protein>
    <recommendedName>
        <fullName evidence="4">Pentatricopeptide</fullName>
    </recommendedName>
</protein>
<keyword evidence="1" id="KW-1133">Transmembrane helix</keyword>
<gene>
    <name evidence="2" type="ORF">RchiOBHm_Chr4g0406561</name>
</gene>
<keyword evidence="1" id="KW-0812">Transmembrane</keyword>
<keyword evidence="3" id="KW-1185">Reference proteome</keyword>
<dbReference type="AlphaFoldDB" id="A0A2P6QUC7"/>
<dbReference type="InterPro" id="IPR011990">
    <property type="entry name" value="TPR-like_helical_dom_sf"/>
</dbReference>
<proteinExistence type="predicted"/>
<dbReference type="GO" id="GO:0003723">
    <property type="term" value="F:RNA binding"/>
    <property type="evidence" value="ECO:0007669"/>
    <property type="project" value="InterPro"/>
</dbReference>
<dbReference type="Gramene" id="PRQ37790">
    <property type="protein sequence ID" value="PRQ37790"/>
    <property type="gene ID" value="RchiOBHm_Chr4g0406561"/>
</dbReference>
<dbReference type="GO" id="GO:0009451">
    <property type="term" value="P:RNA modification"/>
    <property type="evidence" value="ECO:0007669"/>
    <property type="project" value="InterPro"/>
</dbReference>
<accession>A0A2P6QUC7</accession>
<dbReference type="OMA" id="WIVPETQ"/>
<keyword evidence="1" id="KW-0472">Membrane</keyword>
<evidence type="ECO:0000313" key="3">
    <source>
        <dbReference type="Proteomes" id="UP000238479"/>
    </source>
</evidence>
<dbReference type="InterPro" id="IPR046960">
    <property type="entry name" value="PPR_At4g14850-like_plant"/>
</dbReference>
<dbReference type="PANTHER" id="PTHR47926:SF415">
    <property type="entry name" value="PENTATRICOPEPTIDE REPEAT-CONTAINING PROTEIN"/>
    <property type="match status" value="1"/>
</dbReference>
<dbReference type="PANTHER" id="PTHR47926">
    <property type="entry name" value="PENTATRICOPEPTIDE REPEAT-CONTAINING PROTEIN"/>
    <property type="match status" value="1"/>
</dbReference>
<organism evidence="2 3">
    <name type="scientific">Rosa chinensis</name>
    <name type="common">China rose</name>
    <dbReference type="NCBI Taxonomy" id="74649"/>
    <lineage>
        <taxon>Eukaryota</taxon>
        <taxon>Viridiplantae</taxon>
        <taxon>Streptophyta</taxon>
        <taxon>Embryophyta</taxon>
        <taxon>Tracheophyta</taxon>
        <taxon>Spermatophyta</taxon>
        <taxon>Magnoliopsida</taxon>
        <taxon>eudicotyledons</taxon>
        <taxon>Gunneridae</taxon>
        <taxon>Pentapetalae</taxon>
        <taxon>rosids</taxon>
        <taxon>fabids</taxon>
        <taxon>Rosales</taxon>
        <taxon>Rosaceae</taxon>
        <taxon>Rosoideae</taxon>
        <taxon>Rosoideae incertae sedis</taxon>
        <taxon>Rosa</taxon>
    </lineage>
</organism>
<dbReference type="Proteomes" id="UP000238479">
    <property type="component" value="Chromosome 4"/>
</dbReference>
<reference evidence="2 3" key="1">
    <citation type="journal article" date="2018" name="Nat. Genet.">
        <title>The Rosa genome provides new insights in the design of modern roses.</title>
        <authorList>
            <person name="Bendahmane M."/>
        </authorList>
    </citation>
    <scope>NUCLEOTIDE SEQUENCE [LARGE SCALE GENOMIC DNA]</scope>
    <source>
        <strain evidence="3">cv. Old Blush</strain>
    </source>
</reference>
<dbReference type="EMBL" id="PDCK01000042">
    <property type="protein sequence ID" value="PRQ37790.1"/>
    <property type="molecule type" value="Genomic_DNA"/>
</dbReference>
<evidence type="ECO:0000313" key="2">
    <source>
        <dbReference type="EMBL" id="PRQ37790.1"/>
    </source>
</evidence>
<comment type="caution">
    <text evidence="2">The sequence shown here is derived from an EMBL/GenBank/DDBJ whole genome shotgun (WGS) entry which is preliminary data.</text>
</comment>
<evidence type="ECO:0008006" key="4">
    <source>
        <dbReference type="Google" id="ProtNLM"/>
    </source>
</evidence>
<dbReference type="Gene3D" id="1.25.40.10">
    <property type="entry name" value="Tetratricopeptide repeat domain"/>
    <property type="match status" value="1"/>
</dbReference>
<feature type="transmembrane region" description="Helical" evidence="1">
    <location>
        <begin position="12"/>
        <end position="33"/>
    </location>
</feature>
<dbReference type="STRING" id="74649.A0A2P6QUC7"/>
<sequence>MLVNGVSPDGVTFLGLLTACSHAGLVNQGLMFFKAMKKVYWIVPETQYHACLVDMYG</sequence>
<evidence type="ECO:0000256" key="1">
    <source>
        <dbReference type="SAM" id="Phobius"/>
    </source>
</evidence>